<accession>A0AAE0ND09</accession>
<dbReference type="EMBL" id="JAULSN010000002">
    <property type="protein sequence ID" value="KAK3378900.1"/>
    <property type="molecule type" value="Genomic_DNA"/>
</dbReference>
<name>A0AAE0ND09_9PEZI</name>
<evidence type="ECO:0008006" key="6">
    <source>
        <dbReference type="Google" id="ProtNLM"/>
    </source>
</evidence>
<protein>
    <recommendedName>
        <fullName evidence="6">FAD/NAD(P)-binding domain-containing protein</fullName>
    </recommendedName>
</protein>
<keyword evidence="1" id="KW-0285">Flavoprotein</keyword>
<keyword evidence="5" id="KW-1185">Reference proteome</keyword>
<evidence type="ECO:0000256" key="3">
    <source>
        <dbReference type="ARBA" id="ARBA00023002"/>
    </source>
</evidence>
<reference evidence="4" key="2">
    <citation type="submission" date="2023-06" db="EMBL/GenBank/DDBJ databases">
        <authorList>
            <consortium name="Lawrence Berkeley National Laboratory"/>
            <person name="Haridas S."/>
            <person name="Hensen N."/>
            <person name="Bonometti L."/>
            <person name="Westerberg I."/>
            <person name="Brannstrom I.O."/>
            <person name="Guillou S."/>
            <person name="Cros-Aarteil S."/>
            <person name="Calhoun S."/>
            <person name="Kuo A."/>
            <person name="Mondo S."/>
            <person name="Pangilinan J."/>
            <person name="Riley R."/>
            <person name="Labutti K."/>
            <person name="Andreopoulos B."/>
            <person name="Lipzen A."/>
            <person name="Chen C."/>
            <person name="Yanf M."/>
            <person name="Daum C."/>
            <person name="Ng V."/>
            <person name="Clum A."/>
            <person name="Steindorff A."/>
            <person name="Ohm R."/>
            <person name="Martin F."/>
            <person name="Silar P."/>
            <person name="Natvig D."/>
            <person name="Lalanne C."/>
            <person name="Gautier V."/>
            <person name="Ament-Velasquez S.L."/>
            <person name="Kruys A."/>
            <person name="Hutchinson M.I."/>
            <person name="Powell A.J."/>
            <person name="Barry K."/>
            <person name="Miller A.N."/>
            <person name="Grigoriev I.V."/>
            <person name="Debuchy R."/>
            <person name="Gladieux P."/>
            <person name="Thoren M.H."/>
            <person name="Johannesson H."/>
        </authorList>
    </citation>
    <scope>NUCLEOTIDE SEQUENCE</scope>
    <source>
        <strain evidence="4">CBS 958.72</strain>
    </source>
</reference>
<dbReference type="Pfam" id="PF13738">
    <property type="entry name" value="Pyr_redox_3"/>
    <property type="match status" value="1"/>
</dbReference>
<evidence type="ECO:0000256" key="2">
    <source>
        <dbReference type="ARBA" id="ARBA00022827"/>
    </source>
</evidence>
<dbReference type="AlphaFoldDB" id="A0AAE0ND09"/>
<dbReference type="FunFam" id="3.50.50.60:FF:000258">
    <property type="entry name" value="Flavin-binding monooxygenase-like protein (AFU_orthologue AFUA_6G01900)"/>
    <property type="match status" value="1"/>
</dbReference>
<comment type="caution">
    <text evidence="4">The sequence shown here is derived from an EMBL/GenBank/DDBJ whole genome shotgun (WGS) entry which is preliminary data.</text>
</comment>
<organism evidence="4 5">
    <name type="scientific">Lasiosphaeria ovina</name>
    <dbReference type="NCBI Taxonomy" id="92902"/>
    <lineage>
        <taxon>Eukaryota</taxon>
        <taxon>Fungi</taxon>
        <taxon>Dikarya</taxon>
        <taxon>Ascomycota</taxon>
        <taxon>Pezizomycotina</taxon>
        <taxon>Sordariomycetes</taxon>
        <taxon>Sordariomycetidae</taxon>
        <taxon>Sordariales</taxon>
        <taxon>Lasiosphaeriaceae</taxon>
        <taxon>Lasiosphaeria</taxon>
    </lineage>
</organism>
<proteinExistence type="predicted"/>
<dbReference type="PANTHER" id="PTHR23023">
    <property type="entry name" value="DIMETHYLANILINE MONOOXYGENASE"/>
    <property type="match status" value="1"/>
</dbReference>
<dbReference type="InterPro" id="IPR036188">
    <property type="entry name" value="FAD/NAD-bd_sf"/>
</dbReference>
<reference evidence="4" key="1">
    <citation type="journal article" date="2023" name="Mol. Phylogenet. Evol.">
        <title>Genome-scale phylogeny and comparative genomics of the fungal order Sordariales.</title>
        <authorList>
            <person name="Hensen N."/>
            <person name="Bonometti L."/>
            <person name="Westerberg I."/>
            <person name="Brannstrom I.O."/>
            <person name="Guillou S."/>
            <person name="Cros-Aarteil S."/>
            <person name="Calhoun S."/>
            <person name="Haridas S."/>
            <person name="Kuo A."/>
            <person name="Mondo S."/>
            <person name="Pangilinan J."/>
            <person name="Riley R."/>
            <person name="LaButti K."/>
            <person name="Andreopoulos B."/>
            <person name="Lipzen A."/>
            <person name="Chen C."/>
            <person name="Yan M."/>
            <person name="Daum C."/>
            <person name="Ng V."/>
            <person name="Clum A."/>
            <person name="Steindorff A."/>
            <person name="Ohm R.A."/>
            <person name="Martin F."/>
            <person name="Silar P."/>
            <person name="Natvig D.O."/>
            <person name="Lalanne C."/>
            <person name="Gautier V."/>
            <person name="Ament-Velasquez S.L."/>
            <person name="Kruys A."/>
            <person name="Hutchinson M.I."/>
            <person name="Powell A.J."/>
            <person name="Barry K."/>
            <person name="Miller A.N."/>
            <person name="Grigoriev I.V."/>
            <person name="Debuchy R."/>
            <person name="Gladieux P."/>
            <person name="Hiltunen Thoren M."/>
            <person name="Johannesson H."/>
        </authorList>
    </citation>
    <scope>NUCLEOTIDE SEQUENCE</scope>
    <source>
        <strain evidence="4">CBS 958.72</strain>
    </source>
</reference>
<sequence length="610" mass="67235">MESLDLVVIGAGMFGLAAAKNYHQLNPDKTLAILDAGSSLGGVWAKDRLYPSLKTNNMLGTYEYPDFPMDTATFGVKPGEHIPGAVVHAYLSKYAEKFDILGRIRYRSKVLSAEHRDDDANGGWTLTVQTGQGETKLLARKLILATGLTSEPFLPDFEGQEKFGVPLFHGRDFLKHADTLDSARSVVVFGGTKSAWDAAYAYASKGVKVDWVIRESGHGPAWLAPPYVTPLKKWLEKLVQTRMLTWFSPCVWGDADGYTKTRGFYHGTAVGRAITNAFWSVLGGDVITLNKYDAHPETKKLKPWSEAMFTASSFSILNYPTNIFDLVRDGTIRVHIADVVRLSPRTVHLSDGSQVETDAMCCVTGWKHVLVVKFLPEGVDRELGLPHAPGDDATEPLLKAEAVDRADREILARFPRLKSQPVQNKNMKPLLATDGLSTTDKINPSTPLTPYTLYHFIVPPSTRFLQARDIAFAGVLMNFNTPVIAHAQSVWISAYFNNQLSAQVVPPVVGNSAAAPGSEDTDGSTVKTIDELRYETVLHARFGKWRYPAGHGAQFPDFVFDALPYVDLLLRDLGLPIYRKAGWLAEATEPYGPEDYKDLVAEFAAKSRVG</sequence>
<evidence type="ECO:0000313" key="4">
    <source>
        <dbReference type="EMBL" id="KAK3378900.1"/>
    </source>
</evidence>
<dbReference type="GO" id="GO:0016491">
    <property type="term" value="F:oxidoreductase activity"/>
    <property type="evidence" value="ECO:0007669"/>
    <property type="project" value="UniProtKB-KW"/>
</dbReference>
<keyword evidence="2" id="KW-0274">FAD</keyword>
<dbReference type="Proteomes" id="UP001287356">
    <property type="component" value="Unassembled WGS sequence"/>
</dbReference>
<evidence type="ECO:0000256" key="1">
    <source>
        <dbReference type="ARBA" id="ARBA00022630"/>
    </source>
</evidence>
<dbReference type="InterPro" id="IPR050346">
    <property type="entry name" value="FMO-like"/>
</dbReference>
<gene>
    <name evidence="4" type="ORF">B0T24DRAFT_521919</name>
</gene>
<dbReference type="SUPFAM" id="SSF51905">
    <property type="entry name" value="FAD/NAD(P)-binding domain"/>
    <property type="match status" value="1"/>
</dbReference>
<keyword evidence="3" id="KW-0560">Oxidoreductase</keyword>
<dbReference type="Gene3D" id="3.50.50.60">
    <property type="entry name" value="FAD/NAD(P)-binding domain"/>
    <property type="match status" value="1"/>
</dbReference>
<evidence type="ECO:0000313" key="5">
    <source>
        <dbReference type="Proteomes" id="UP001287356"/>
    </source>
</evidence>